<evidence type="ECO:0000256" key="5">
    <source>
        <dbReference type="SAM" id="Phobius"/>
    </source>
</evidence>
<evidence type="ECO:0000313" key="8">
    <source>
        <dbReference type="Proteomes" id="UP000228767"/>
    </source>
</evidence>
<comment type="caution">
    <text evidence="7">The sequence shown here is derived from an EMBL/GenBank/DDBJ whole genome shotgun (WGS) entry which is preliminary data.</text>
</comment>
<comment type="similarity">
    <text evidence="1">Belongs to the bacterial solute-binding protein 5 family.</text>
</comment>
<dbReference type="EMBL" id="PCYI01000017">
    <property type="protein sequence ID" value="PIR44881.1"/>
    <property type="molecule type" value="Genomic_DNA"/>
</dbReference>
<dbReference type="InterPro" id="IPR030678">
    <property type="entry name" value="Peptide/Ni-bd"/>
</dbReference>
<dbReference type="Pfam" id="PF00496">
    <property type="entry name" value="SBP_bac_5"/>
    <property type="match status" value="1"/>
</dbReference>
<keyword evidence="2" id="KW-0813">Transport</keyword>
<feature type="domain" description="Solute-binding protein family 5" evidence="6">
    <location>
        <begin position="121"/>
        <end position="530"/>
    </location>
</feature>
<dbReference type="Proteomes" id="UP000228767">
    <property type="component" value="Unassembled WGS sequence"/>
</dbReference>
<keyword evidence="3" id="KW-0732">Signal</keyword>
<keyword evidence="5" id="KW-0472">Membrane</keyword>
<dbReference type="Gene3D" id="3.10.105.10">
    <property type="entry name" value="Dipeptide-binding Protein, Domain 3"/>
    <property type="match status" value="1"/>
</dbReference>
<dbReference type="PANTHER" id="PTHR30290">
    <property type="entry name" value="PERIPLASMIC BINDING COMPONENT OF ABC TRANSPORTER"/>
    <property type="match status" value="1"/>
</dbReference>
<dbReference type="InterPro" id="IPR000914">
    <property type="entry name" value="SBP_5_dom"/>
</dbReference>
<dbReference type="Gene3D" id="3.40.190.10">
    <property type="entry name" value="Periplasmic binding protein-like II"/>
    <property type="match status" value="1"/>
</dbReference>
<dbReference type="InterPro" id="IPR039424">
    <property type="entry name" value="SBP_5"/>
</dbReference>
<gene>
    <name evidence="7" type="ORF">COV10_02285</name>
</gene>
<evidence type="ECO:0000256" key="4">
    <source>
        <dbReference type="SAM" id="MobiDB-lite"/>
    </source>
</evidence>
<feature type="compositionally biased region" description="Polar residues" evidence="4">
    <location>
        <begin position="389"/>
        <end position="405"/>
    </location>
</feature>
<evidence type="ECO:0000256" key="3">
    <source>
        <dbReference type="ARBA" id="ARBA00022729"/>
    </source>
</evidence>
<keyword evidence="5" id="KW-1133">Transmembrane helix</keyword>
<dbReference type="Gene3D" id="3.90.76.10">
    <property type="entry name" value="Dipeptide-binding Protein, Domain 1"/>
    <property type="match status" value="1"/>
</dbReference>
<dbReference type="GO" id="GO:0043190">
    <property type="term" value="C:ATP-binding cassette (ABC) transporter complex"/>
    <property type="evidence" value="ECO:0007669"/>
    <property type="project" value="InterPro"/>
</dbReference>
<dbReference type="GO" id="GO:0042597">
    <property type="term" value="C:periplasmic space"/>
    <property type="evidence" value="ECO:0007669"/>
    <property type="project" value="UniProtKB-ARBA"/>
</dbReference>
<evidence type="ECO:0000313" key="7">
    <source>
        <dbReference type="EMBL" id="PIR44881.1"/>
    </source>
</evidence>
<evidence type="ECO:0000256" key="1">
    <source>
        <dbReference type="ARBA" id="ARBA00005695"/>
    </source>
</evidence>
<dbReference type="CDD" id="cd08513">
    <property type="entry name" value="PBP2_thermophilic_Hb8_like"/>
    <property type="match status" value="1"/>
</dbReference>
<reference evidence="7 8" key="1">
    <citation type="submission" date="2017-09" db="EMBL/GenBank/DDBJ databases">
        <title>Depth-based differentiation of microbial function through sediment-hosted aquifers and enrichment of novel symbionts in the deep terrestrial subsurface.</title>
        <authorList>
            <person name="Probst A.J."/>
            <person name="Ladd B."/>
            <person name="Jarett J.K."/>
            <person name="Geller-Mcgrath D.E."/>
            <person name="Sieber C.M."/>
            <person name="Emerson J.B."/>
            <person name="Anantharaman K."/>
            <person name="Thomas B.C."/>
            <person name="Malmstrom R."/>
            <person name="Stieglmeier M."/>
            <person name="Klingl A."/>
            <person name="Woyke T."/>
            <person name="Ryan C.M."/>
            <person name="Banfield J.F."/>
        </authorList>
    </citation>
    <scope>NUCLEOTIDE SEQUENCE [LARGE SCALE GENOMIC DNA]</scope>
    <source>
        <strain evidence="7">CG10_big_fil_rev_8_21_14_0_10_51_16</strain>
    </source>
</reference>
<dbReference type="PANTHER" id="PTHR30290:SF9">
    <property type="entry name" value="OLIGOPEPTIDE-BINDING PROTEIN APPA"/>
    <property type="match status" value="1"/>
</dbReference>
<evidence type="ECO:0000256" key="2">
    <source>
        <dbReference type="ARBA" id="ARBA00022448"/>
    </source>
</evidence>
<organism evidence="7 8">
    <name type="scientific">Candidatus Vogelbacteria bacterium CG10_big_fil_rev_8_21_14_0_10_51_16</name>
    <dbReference type="NCBI Taxonomy" id="1975045"/>
    <lineage>
        <taxon>Bacteria</taxon>
        <taxon>Candidatus Vogeliibacteriota</taxon>
    </lineage>
</organism>
<feature type="region of interest" description="Disordered" evidence="4">
    <location>
        <begin position="381"/>
        <end position="426"/>
    </location>
</feature>
<dbReference type="SUPFAM" id="SSF53850">
    <property type="entry name" value="Periplasmic binding protein-like II"/>
    <property type="match status" value="1"/>
</dbReference>
<dbReference type="GO" id="GO:0015833">
    <property type="term" value="P:peptide transport"/>
    <property type="evidence" value="ECO:0007669"/>
    <property type="project" value="TreeGrafter"/>
</dbReference>
<proteinExistence type="inferred from homology"/>
<dbReference type="GO" id="GO:1904680">
    <property type="term" value="F:peptide transmembrane transporter activity"/>
    <property type="evidence" value="ECO:0007669"/>
    <property type="project" value="TreeGrafter"/>
</dbReference>
<accession>A0A2H0RE95</accession>
<feature type="transmembrane region" description="Helical" evidence="5">
    <location>
        <begin position="46"/>
        <end position="65"/>
    </location>
</feature>
<evidence type="ECO:0000259" key="6">
    <source>
        <dbReference type="Pfam" id="PF00496"/>
    </source>
</evidence>
<sequence length="631" mass="69942">MFPHYNYVNPNIEASKTRKARESWWTMFILSVSAVRRSFSRRLAGLYFTLVIVAAVSLISALHSWNQGLMVTVTAAGGELTEGVLGSPRFINPVLALSDTDRDITTLLYSGLLRVDEEGVLVPDLAATSTVSADGLTYSFTIRPEATFHDGRPVTSADIVHTISRIKDPVVKSPKRPGFEGVLVSAPDAQTVIFTLEQPYASFEENLTVGILPAHLWQGISSELFAFSTLNLEPIGSGPFLLNRVKRGSDGQPNYYELNPFTNFALGSPMIGKMIVRFYANEESLVQAFLKGEIESMGGVSPTLAQGLSEAGLVLQNADGGSSDNNNIARLMGTPLPRTFAIFLNQNHQKLFSEQALRLALDLAVDKESIIEKIFHGHATALSGPVPPKTTSQQDGSTISAAQDSDTPDDGSASKEEDTSRPTQNRVLQAQAILQKAGWELNEETGVFERERNKEKVELRFSLTTVNTPELVAIVEMVAEDWRRVGIGVNVVTFDLADLQQNILRSRKYDALLFGAIIGRGPDLFSFWHSSQRNDPGLNIALYTNVQSDKLLERLRTERDPEIRHKALSEFSTIVSEERPAIFLYSPVYLYVVPEKLKGVSLINMSTTSDRFQHVHEWYIETEEVWPFFAR</sequence>
<dbReference type="AlphaFoldDB" id="A0A2H0RE95"/>
<dbReference type="PIRSF" id="PIRSF002741">
    <property type="entry name" value="MppA"/>
    <property type="match status" value="1"/>
</dbReference>
<protein>
    <recommendedName>
        <fullName evidence="6">Solute-binding protein family 5 domain-containing protein</fullName>
    </recommendedName>
</protein>
<name>A0A2H0RE95_9BACT</name>
<keyword evidence="5" id="KW-0812">Transmembrane</keyword>